<evidence type="ECO:0000313" key="2">
    <source>
        <dbReference type="Proteomes" id="UP001208771"/>
    </source>
</evidence>
<dbReference type="RefSeq" id="WP_306413533.1">
    <property type="nucleotide sequence ID" value="NZ_JANFPI010000016.1"/>
</dbReference>
<sequence length="89" mass="10271">MVDPYLVLANLQWSNAELMANEDAAPENWQNGPGASAHKTWLLSKTNYDQRHMKWRQLGSKLVERLTEHHSEQIVEKVKLIAFLLSKKS</sequence>
<name>A0AAE3N5F5_9HYPH</name>
<gene>
    <name evidence="1" type="ORF">NOF55_23315</name>
</gene>
<organism evidence="1 2">
    <name type="scientific">Ectorhizobium quercum</name>
    <dbReference type="NCBI Taxonomy" id="2965071"/>
    <lineage>
        <taxon>Bacteria</taxon>
        <taxon>Pseudomonadati</taxon>
        <taxon>Pseudomonadota</taxon>
        <taxon>Alphaproteobacteria</taxon>
        <taxon>Hyphomicrobiales</taxon>
        <taxon>Rhizobiaceae</taxon>
        <taxon>Ectorhizobium</taxon>
    </lineage>
</organism>
<dbReference type="Proteomes" id="UP001208771">
    <property type="component" value="Unassembled WGS sequence"/>
</dbReference>
<dbReference type="EMBL" id="JANFPI010000016">
    <property type="protein sequence ID" value="MCX9000034.1"/>
    <property type="molecule type" value="Genomic_DNA"/>
</dbReference>
<evidence type="ECO:0000313" key="1">
    <source>
        <dbReference type="EMBL" id="MCX9000034.1"/>
    </source>
</evidence>
<reference evidence="1" key="1">
    <citation type="submission" date="2022-07" db="EMBL/GenBank/DDBJ databases">
        <title>Ectorhizobium quercum gen.nov., sp. nov.</title>
        <authorList>
            <person name="Ma T."/>
            <person name="Li Y."/>
        </authorList>
    </citation>
    <scope>NUCLEOTIDE SEQUENCE</scope>
    <source>
        <strain evidence="1">BDR2-2</strain>
    </source>
</reference>
<accession>A0AAE3N5F5</accession>
<protein>
    <submittedName>
        <fullName evidence="1">Uncharacterized protein</fullName>
    </submittedName>
</protein>
<proteinExistence type="predicted"/>
<dbReference type="AlphaFoldDB" id="A0AAE3N5F5"/>
<keyword evidence="2" id="KW-1185">Reference proteome</keyword>
<comment type="caution">
    <text evidence="1">The sequence shown here is derived from an EMBL/GenBank/DDBJ whole genome shotgun (WGS) entry which is preliminary data.</text>
</comment>